<dbReference type="AlphaFoldDB" id="A0A6M3XW65"/>
<evidence type="ECO:0000313" key="1">
    <source>
        <dbReference type="EMBL" id="QJI02092.1"/>
    </source>
</evidence>
<protein>
    <submittedName>
        <fullName evidence="1">Uncharacterized protein</fullName>
    </submittedName>
</protein>
<accession>A0A6M3XW65</accession>
<gene>
    <name evidence="1" type="ORF">TM448B02923_0005</name>
</gene>
<dbReference type="EMBL" id="MT144974">
    <property type="protein sequence ID" value="QJI02092.1"/>
    <property type="molecule type" value="Genomic_DNA"/>
</dbReference>
<organism evidence="1">
    <name type="scientific">viral metagenome</name>
    <dbReference type="NCBI Taxonomy" id="1070528"/>
    <lineage>
        <taxon>unclassified sequences</taxon>
        <taxon>metagenomes</taxon>
        <taxon>organismal metagenomes</taxon>
    </lineage>
</organism>
<proteinExistence type="predicted"/>
<reference evidence="1" key="1">
    <citation type="submission" date="2020-03" db="EMBL/GenBank/DDBJ databases">
        <title>The deep terrestrial virosphere.</title>
        <authorList>
            <person name="Holmfeldt K."/>
            <person name="Nilsson E."/>
            <person name="Simone D."/>
            <person name="Lopez-Fernandez M."/>
            <person name="Wu X."/>
            <person name="de Brujin I."/>
            <person name="Lundin D."/>
            <person name="Andersson A."/>
            <person name="Bertilsson S."/>
            <person name="Dopson M."/>
        </authorList>
    </citation>
    <scope>NUCLEOTIDE SEQUENCE</scope>
    <source>
        <strain evidence="1">TM448B02923</strain>
    </source>
</reference>
<name>A0A6M3XW65_9ZZZZ</name>
<sequence length="99" mass="11435">MKIIEINTCEDCPYFEYAYTTDPFLFVCENIHVENGRRGIKNNKIIQAWCPLKDNIYKQLWNKFKKASGHYLLGVKNDGRVGEGYTIKDLMNILEGGGK</sequence>